<evidence type="ECO:0000313" key="7">
    <source>
        <dbReference type="RefSeq" id="XP_010925717.1"/>
    </source>
</evidence>
<keyword evidence="2 4" id="KW-0328">Glycosyltransferase</keyword>
<dbReference type="GO" id="GO:0035251">
    <property type="term" value="F:UDP-glucosyltransferase activity"/>
    <property type="evidence" value="ECO:0007669"/>
    <property type="project" value="TreeGrafter"/>
</dbReference>
<dbReference type="Proteomes" id="UP000504607">
    <property type="component" value="Chromosome 1"/>
</dbReference>
<dbReference type="KEGG" id="egu:105048192"/>
<dbReference type="FunFam" id="3.40.50.2000:FF:000047">
    <property type="entry name" value="Glycosyltransferase"/>
    <property type="match status" value="1"/>
</dbReference>
<keyword evidence="6" id="KW-1185">Reference proteome</keyword>
<dbReference type="PROSITE" id="PS00375">
    <property type="entry name" value="UDPGT"/>
    <property type="match status" value="1"/>
</dbReference>
<dbReference type="AlphaFoldDB" id="A0A6I9RN91"/>
<dbReference type="GeneID" id="105048192"/>
<name>A0A6I9RN91_ELAGV</name>
<evidence type="ECO:0000256" key="4">
    <source>
        <dbReference type="RuleBase" id="RU003718"/>
    </source>
</evidence>
<evidence type="ECO:0000256" key="5">
    <source>
        <dbReference type="RuleBase" id="RU362057"/>
    </source>
</evidence>
<dbReference type="InterPro" id="IPR002213">
    <property type="entry name" value="UDP_glucos_trans"/>
</dbReference>
<gene>
    <name evidence="7" type="primary">LOC105048192</name>
</gene>
<comment type="similarity">
    <text evidence="1 4">Belongs to the UDP-glycosyltransferase family.</text>
</comment>
<dbReference type="CDD" id="cd03784">
    <property type="entry name" value="GT1_Gtf-like"/>
    <property type="match status" value="1"/>
</dbReference>
<dbReference type="FunCoup" id="A0A6I9RN91">
    <property type="interactions" value="43"/>
</dbReference>
<dbReference type="EC" id="2.4.1.-" evidence="5"/>
<evidence type="ECO:0000256" key="1">
    <source>
        <dbReference type="ARBA" id="ARBA00009995"/>
    </source>
</evidence>
<dbReference type="OrthoDB" id="731962at2759"/>
<evidence type="ECO:0000256" key="3">
    <source>
        <dbReference type="ARBA" id="ARBA00022679"/>
    </source>
</evidence>
<organism evidence="6 7">
    <name type="scientific">Elaeis guineensis var. tenera</name>
    <name type="common">Oil palm</name>
    <dbReference type="NCBI Taxonomy" id="51953"/>
    <lineage>
        <taxon>Eukaryota</taxon>
        <taxon>Viridiplantae</taxon>
        <taxon>Streptophyta</taxon>
        <taxon>Embryophyta</taxon>
        <taxon>Tracheophyta</taxon>
        <taxon>Spermatophyta</taxon>
        <taxon>Magnoliopsida</taxon>
        <taxon>Liliopsida</taxon>
        <taxon>Arecaceae</taxon>
        <taxon>Arecoideae</taxon>
        <taxon>Cocoseae</taxon>
        <taxon>Elaeidinae</taxon>
        <taxon>Elaeis</taxon>
    </lineage>
</organism>
<dbReference type="InterPro" id="IPR035595">
    <property type="entry name" value="UDP_glycos_trans_CS"/>
</dbReference>
<dbReference type="PANTHER" id="PTHR48047:SF45">
    <property type="entry name" value="SCOPOLETIN GLUCOSYLTRANSFERASE-LIKE"/>
    <property type="match status" value="1"/>
</dbReference>
<keyword evidence="3 4" id="KW-0808">Transferase</keyword>
<reference evidence="7" key="1">
    <citation type="submission" date="2025-08" db="UniProtKB">
        <authorList>
            <consortium name="RefSeq"/>
        </authorList>
    </citation>
    <scope>IDENTIFICATION</scope>
</reference>
<evidence type="ECO:0000313" key="6">
    <source>
        <dbReference type="Proteomes" id="UP000504607"/>
    </source>
</evidence>
<dbReference type="PANTHER" id="PTHR48047">
    <property type="entry name" value="GLYCOSYLTRANSFERASE"/>
    <property type="match status" value="1"/>
</dbReference>
<dbReference type="Pfam" id="PF00201">
    <property type="entry name" value="UDPGT"/>
    <property type="match status" value="1"/>
</dbReference>
<protein>
    <recommendedName>
        <fullName evidence="5">Glycosyltransferase</fullName>
        <ecNumber evidence="5">2.4.1.-</ecNumber>
    </recommendedName>
</protein>
<dbReference type="SUPFAM" id="SSF53756">
    <property type="entry name" value="UDP-Glycosyltransferase/glycogen phosphorylase"/>
    <property type="match status" value="1"/>
</dbReference>
<sequence length="492" mass="54439">MAATIQDLHILFFPFMAPGHIIPTVDLAKLFASRGVKSTILTTPGNAPSIQPSIDQANDSCSLRHPIALSLLPFSAVEAGLPDGCENLVTMNLTNHDMRLKFIKACELLRDPFAGVLRELLPDAVVSDYFLPWTQDAAAAELAVPRLVFHSISLFSLCASHSINSFKVLESVPPGGAESFVLPGLPHRIEMQRSQIRDSSKMPEMAAFFDQCKNSEERSYGVVANSYYELEPDYAEHYRKVVGRRVWNVGPVSLCNRNEIEKSRRGDETSIDCNQCLSWLNTKKPGSVVYVCFGSMYKLPIAQIREIAWGLEALDKPFVLVVRGVRGNDSEWLPEGFEEEVVGRGKGLIIRGWAPQTLILNHEAVGGFVTHCGWNSCMEGVSAGVPMIAWPMFAEQFFNERLIVEVLKVGIGVGVKEYAHFGAERRVVAGEEIRRAVGRVMDGGEEAEEMRRRARKLAEMARRAVEEGGSSYVEVGELIQELIGRKKTAGTE</sequence>
<evidence type="ECO:0000256" key="2">
    <source>
        <dbReference type="ARBA" id="ARBA00022676"/>
    </source>
</evidence>
<dbReference type="RefSeq" id="XP_010925717.1">
    <property type="nucleotide sequence ID" value="XM_010927415.3"/>
</dbReference>
<dbReference type="Gene3D" id="3.40.50.2000">
    <property type="entry name" value="Glycogen Phosphorylase B"/>
    <property type="match status" value="2"/>
</dbReference>
<accession>A0A6I9RN91</accession>
<proteinExistence type="inferred from homology"/>
<dbReference type="InParanoid" id="A0A6I9RN91"/>
<dbReference type="FunFam" id="3.40.50.2000:FF:000071">
    <property type="entry name" value="Glycosyltransferase"/>
    <property type="match status" value="1"/>
</dbReference>